<sequence>MPQPTLVSPIGYSNSSCGYCSTVEEKRAQKERGIGERKESASYGLWAHQMSVEAYDLLINQGWRRSGQYVYHPDMARTCCPQYTIRLEAGRFNPGKRQRRVLHKFNRFILTGAEEVGAGQPHPLLPSGRKPCKGRNNVPFSLSEMVHLPEDRADQARRTPSNDLPNRKDKSALFQKLKPVAKDPVHRFKVSLHSSDPPHQAVHPLFVRYQQKIHRTEPDSSSLEFGAFSRFLCVSPLSGEPIRYASGKDKLKSNGLPNRWGTWHMLYEIDEEVVAFAVLDIVPTGVSSVYFCYDPTPKLGSMNWGKISALREISLVEEMKAAGIESMKYQYFGYYIHSCQKMRYKGEYQPSELLDPGTNEYHPLNKVTPYLELYPRGYFPFSSIPSVKPPPALWSSLSRRRLADQGKEDNTNSHDDDDDGEEEDDSEEDDDDEHPLPTDPPPPSFLQTSSITPSDLKDIRVMTPRGFTELIWSGLGNDREKMKGLRELVAGLKASNASEKGLLDKEESEVGLVVVAL</sequence>
<accession>A0A0F7SG73</accession>
<dbReference type="Pfam" id="PF04377">
    <property type="entry name" value="ATE_C"/>
    <property type="match status" value="1"/>
</dbReference>
<dbReference type="EC" id="2.3.2.8" evidence="2"/>
<protein>
    <recommendedName>
        <fullName evidence="2">arginyltransferase</fullName>
        <ecNumber evidence="2">2.3.2.8</ecNumber>
    </recommendedName>
</protein>
<name>A0A0F7SG73_PHARH</name>
<evidence type="ECO:0000256" key="1">
    <source>
        <dbReference type="ARBA" id="ARBA00009991"/>
    </source>
</evidence>
<evidence type="ECO:0000259" key="7">
    <source>
        <dbReference type="Pfam" id="PF04377"/>
    </source>
</evidence>
<organism evidence="8">
    <name type="scientific">Phaffia rhodozyma</name>
    <name type="common">Yeast</name>
    <name type="synonym">Xanthophyllomyces dendrorhous</name>
    <dbReference type="NCBI Taxonomy" id="264483"/>
    <lineage>
        <taxon>Eukaryota</taxon>
        <taxon>Fungi</taxon>
        <taxon>Dikarya</taxon>
        <taxon>Basidiomycota</taxon>
        <taxon>Agaricomycotina</taxon>
        <taxon>Tremellomycetes</taxon>
        <taxon>Cystofilobasidiales</taxon>
        <taxon>Mrakiaceae</taxon>
        <taxon>Phaffia</taxon>
    </lineage>
</organism>
<dbReference type="GO" id="GO:0004057">
    <property type="term" value="F:arginyl-tRNA--protein transferase activity"/>
    <property type="evidence" value="ECO:0007669"/>
    <property type="project" value="UniProtKB-EC"/>
</dbReference>
<dbReference type="PANTHER" id="PTHR21367:SF1">
    <property type="entry name" value="ARGINYL-TRNA--PROTEIN TRANSFERASE 1"/>
    <property type="match status" value="1"/>
</dbReference>
<dbReference type="GO" id="GO:0005737">
    <property type="term" value="C:cytoplasm"/>
    <property type="evidence" value="ECO:0007669"/>
    <property type="project" value="TreeGrafter"/>
</dbReference>
<dbReference type="EMBL" id="LN483167">
    <property type="protein sequence ID" value="CDZ97420.1"/>
    <property type="molecule type" value="Genomic_DNA"/>
</dbReference>
<keyword evidence="3 8" id="KW-0808">Transferase</keyword>
<feature type="compositionally biased region" description="Acidic residues" evidence="5">
    <location>
        <begin position="415"/>
        <end position="433"/>
    </location>
</feature>
<evidence type="ECO:0000259" key="6">
    <source>
        <dbReference type="Pfam" id="PF04376"/>
    </source>
</evidence>
<feature type="compositionally biased region" description="Basic and acidic residues" evidence="5">
    <location>
        <begin position="401"/>
        <end position="414"/>
    </location>
</feature>
<feature type="region of interest" description="Disordered" evidence="5">
    <location>
        <begin position="401"/>
        <end position="454"/>
    </location>
</feature>
<evidence type="ECO:0000256" key="5">
    <source>
        <dbReference type="SAM" id="MobiDB-lite"/>
    </source>
</evidence>
<feature type="domain" description="N-end aminoacyl transferase N-terminal" evidence="6">
    <location>
        <begin position="15"/>
        <end position="100"/>
    </location>
</feature>
<dbReference type="Pfam" id="PF04376">
    <property type="entry name" value="ATE_N"/>
    <property type="match status" value="1"/>
</dbReference>
<dbReference type="PANTHER" id="PTHR21367">
    <property type="entry name" value="ARGININE-TRNA-PROTEIN TRANSFERASE 1"/>
    <property type="match status" value="1"/>
</dbReference>
<evidence type="ECO:0000256" key="4">
    <source>
        <dbReference type="ARBA" id="ARBA00023315"/>
    </source>
</evidence>
<dbReference type="InterPro" id="IPR007472">
    <property type="entry name" value="N-end_Aminoacyl_Trfase_C"/>
</dbReference>
<reference evidence="8" key="1">
    <citation type="submission" date="2014-08" db="EMBL/GenBank/DDBJ databases">
        <authorList>
            <person name="Sharma Rahul"/>
            <person name="Thines Marco"/>
        </authorList>
    </citation>
    <scope>NUCLEOTIDE SEQUENCE</scope>
</reference>
<dbReference type="InterPro" id="IPR007471">
    <property type="entry name" value="N-end_Aminoacyl_Trfase_N"/>
</dbReference>
<dbReference type="AlphaFoldDB" id="A0A0F7SG73"/>
<keyword evidence="4" id="KW-0012">Acyltransferase</keyword>
<feature type="compositionally biased region" description="Basic and acidic residues" evidence="5">
    <location>
        <begin position="147"/>
        <end position="157"/>
    </location>
</feature>
<dbReference type="InterPro" id="IPR030700">
    <property type="entry name" value="N-end_Aminoacyl_Trfase"/>
</dbReference>
<feature type="domain" description="N-end rule aminoacyl transferase C-terminal" evidence="7">
    <location>
        <begin position="204"/>
        <end position="355"/>
    </location>
</feature>
<feature type="region of interest" description="Disordered" evidence="5">
    <location>
        <begin position="147"/>
        <end position="173"/>
    </location>
</feature>
<evidence type="ECO:0000313" key="8">
    <source>
        <dbReference type="EMBL" id="CDZ97420.1"/>
    </source>
</evidence>
<evidence type="ECO:0000256" key="2">
    <source>
        <dbReference type="ARBA" id="ARBA00012025"/>
    </source>
</evidence>
<evidence type="ECO:0000256" key="3">
    <source>
        <dbReference type="ARBA" id="ARBA00022679"/>
    </source>
</evidence>
<comment type="similarity">
    <text evidence="1">Belongs to the R-transferase family.</text>
</comment>
<proteinExistence type="inferred from homology"/>